<dbReference type="Proteomes" id="UP000053097">
    <property type="component" value="Unassembled WGS sequence"/>
</dbReference>
<evidence type="ECO:0000313" key="1">
    <source>
        <dbReference type="EMBL" id="EZA46360.1"/>
    </source>
</evidence>
<protein>
    <submittedName>
        <fullName evidence="1">Uncharacterized protein</fullName>
    </submittedName>
</protein>
<accession>A0A026VRV1</accession>
<sequence>MQRPEGLNVSKIYIVRYLLDADIAGVAGKCNTFVISRIIVM</sequence>
<gene>
    <name evidence="1" type="ORF">X777_00243</name>
</gene>
<evidence type="ECO:0000313" key="2">
    <source>
        <dbReference type="Proteomes" id="UP000053097"/>
    </source>
</evidence>
<dbReference type="EMBL" id="KK111558">
    <property type="protein sequence ID" value="EZA46360.1"/>
    <property type="molecule type" value="Genomic_DNA"/>
</dbReference>
<name>A0A026VRV1_OOCBI</name>
<keyword evidence="2" id="KW-1185">Reference proteome</keyword>
<dbReference type="AlphaFoldDB" id="A0A026VRV1"/>
<proteinExistence type="predicted"/>
<reference evidence="1 2" key="1">
    <citation type="journal article" date="2014" name="Curr. Biol.">
        <title>The genome of the clonal raider ant Cerapachys biroi.</title>
        <authorList>
            <person name="Oxley P.R."/>
            <person name="Ji L."/>
            <person name="Fetter-Pruneda I."/>
            <person name="McKenzie S.K."/>
            <person name="Li C."/>
            <person name="Hu H."/>
            <person name="Zhang G."/>
            <person name="Kronauer D.J."/>
        </authorList>
    </citation>
    <scope>NUCLEOTIDE SEQUENCE [LARGE SCALE GENOMIC DNA]</scope>
</reference>
<organism evidence="1 2">
    <name type="scientific">Ooceraea biroi</name>
    <name type="common">Clonal raider ant</name>
    <name type="synonym">Cerapachys biroi</name>
    <dbReference type="NCBI Taxonomy" id="2015173"/>
    <lineage>
        <taxon>Eukaryota</taxon>
        <taxon>Metazoa</taxon>
        <taxon>Ecdysozoa</taxon>
        <taxon>Arthropoda</taxon>
        <taxon>Hexapoda</taxon>
        <taxon>Insecta</taxon>
        <taxon>Pterygota</taxon>
        <taxon>Neoptera</taxon>
        <taxon>Endopterygota</taxon>
        <taxon>Hymenoptera</taxon>
        <taxon>Apocrita</taxon>
        <taxon>Aculeata</taxon>
        <taxon>Formicoidea</taxon>
        <taxon>Formicidae</taxon>
        <taxon>Dorylinae</taxon>
        <taxon>Ooceraea</taxon>
    </lineage>
</organism>